<evidence type="ECO:0000256" key="2">
    <source>
        <dbReference type="ARBA" id="ARBA00022692"/>
    </source>
</evidence>
<evidence type="ECO:0000256" key="4">
    <source>
        <dbReference type="ARBA" id="ARBA00023136"/>
    </source>
</evidence>
<dbReference type="Pfam" id="PF00856">
    <property type="entry name" value="SET"/>
    <property type="match status" value="1"/>
</dbReference>
<gene>
    <name evidence="8" type="ORF">D9615_002829</name>
</gene>
<dbReference type="Pfam" id="PF02656">
    <property type="entry name" value="DUF202"/>
    <property type="match status" value="1"/>
</dbReference>
<feature type="transmembrane region" description="Helical" evidence="6">
    <location>
        <begin position="155"/>
        <end position="178"/>
    </location>
</feature>
<dbReference type="EMBL" id="JAACJP010000008">
    <property type="protein sequence ID" value="KAF5382537.1"/>
    <property type="molecule type" value="Genomic_DNA"/>
</dbReference>
<feature type="region of interest" description="Disordered" evidence="5">
    <location>
        <begin position="549"/>
        <end position="576"/>
    </location>
</feature>
<dbReference type="InterPro" id="IPR046341">
    <property type="entry name" value="SET_dom_sf"/>
</dbReference>
<dbReference type="Gene3D" id="1.25.40.10">
    <property type="entry name" value="Tetratricopeptide repeat domain"/>
    <property type="match status" value="1"/>
</dbReference>
<evidence type="ECO:0000256" key="1">
    <source>
        <dbReference type="ARBA" id="ARBA00004127"/>
    </source>
</evidence>
<comment type="caution">
    <text evidence="8">The sequence shown here is derived from an EMBL/GenBank/DDBJ whole genome shotgun (WGS) entry which is preliminary data.</text>
</comment>
<organism evidence="8 9">
    <name type="scientific">Tricholomella constricta</name>
    <dbReference type="NCBI Taxonomy" id="117010"/>
    <lineage>
        <taxon>Eukaryota</taxon>
        <taxon>Fungi</taxon>
        <taxon>Dikarya</taxon>
        <taxon>Basidiomycota</taxon>
        <taxon>Agaricomycotina</taxon>
        <taxon>Agaricomycetes</taxon>
        <taxon>Agaricomycetidae</taxon>
        <taxon>Agaricales</taxon>
        <taxon>Tricholomatineae</taxon>
        <taxon>Lyophyllaceae</taxon>
        <taxon>Tricholomella</taxon>
    </lineage>
</organism>
<dbReference type="GO" id="GO:0012505">
    <property type="term" value="C:endomembrane system"/>
    <property type="evidence" value="ECO:0007669"/>
    <property type="project" value="UniProtKB-SubCell"/>
</dbReference>
<dbReference type="PROSITE" id="PS50280">
    <property type="entry name" value="SET"/>
    <property type="match status" value="1"/>
</dbReference>
<evidence type="ECO:0000256" key="5">
    <source>
        <dbReference type="SAM" id="MobiDB-lite"/>
    </source>
</evidence>
<feature type="domain" description="SET" evidence="7">
    <location>
        <begin position="272"/>
        <end position="420"/>
    </location>
</feature>
<dbReference type="InterPro" id="IPR011990">
    <property type="entry name" value="TPR-like_helical_dom_sf"/>
</dbReference>
<dbReference type="PANTHER" id="PTHR47332:SF4">
    <property type="entry name" value="SET DOMAIN-CONTAINING PROTEIN 5"/>
    <property type="match status" value="1"/>
</dbReference>
<dbReference type="InterPro" id="IPR001214">
    <property type="entry name" value="SET_dom"/>
</dbReference>
<feature type="compositionally biased region" description="Low complexity" evidence="5">
    <location>
        <begin position="106"/>
        <end position="122"/>
    </location>
</feature>
<dbReference type="PANTHER" id="PTHR47332">
    <property type="entry name" value="SET DOMAIN-CONTAINING PROTEIN 5"/>
    <property type="match status" value="1"/>
</dbReference>
<evidence type="ECO:0000256" key="6">
    <source>
        <dbReference type="SAM" id="Phobius"/>
    </source>
</evidence>
<keyword evidence="4 6" id="KW-0472">Membrane</keyword>
<dbReference type="InterPro" id="IPR053185">
    <property type="entry name" value="SET_domain_protein"/>
</dbReference>
<protein>
    <recommendedName>
        <fullName evidence="7">SET domain-containing protein</fullName>
    </recommendedName>
</protein>
<evidence type="ECO:0000256" key="3">
    <source>
        <dbReference type="ARBA" id="ARBA00022989"/>
    </source>
</evidence>
<feature type="region of interest" description="Disordered" evidence="5">
    <location>
        <begin position="92"/>
        <end position="132"/>
    </location>
</feature>
<dbReference type="Proteomes" id="UP000565441">
    <property type="component" value="Unassembled WGS sequence"/>
</dbReference>
<evidence type="ECO:0000313" key="8">
    <source>
        <dbReference type="EMBL" id="KAF5382537.1"/>
    </source>
</evidence>
<dbReference type="Gene3D" id="2.170.270.10">
    <property type="entry name" value="SET domain"/>
    <property type="match status" value="1"/>
</dbReference>
<sequence>MPTSGHYTVLDDNNDFQPIETTPLVSHSLTTSKRVRSYTSTFQFSPKRRSLTKTRPFKPLDKLHISTVKIHGDEEQDHDSEGPALSITTLVSPSAASQNDSATWASSSDISQRDSSPSSSSSSRKRRRNLMPSISLTLENSGSVARDHLASERTFLAYVRTSLAIASSGVALVQLFTVASANLRHSPEHRLHTYIRPLGATTVVMGLIVLIIGVVRYFSVQAALTKGNFPVARAVTGFITVTLTLVFQTESGPQAQKSEFTSPIDHVDHGLDPFVVADLPGRGKGLLATRDIEQGERIITEKPVIVAPDHITGSPAALIAKLLREASPEGREAVLNLSYVNFPKDKDPEIDLDEVALAIFQTNAVATSGGVGIFPRMARMNHGCSHAFNAVYTWRDKEEILVVHALKKIIKGEEILTTYTNTKKSRSDRRALLKENYGFTCMCRVCSLPDNESHASDKRLLAITDGYSRFATWGPKNITGIEAIEAVRTIWAVEDEEGYWSERGRLAADAAYVAAAHSDATATRKWAELAIEWYSYELGRDSEQVREMSGVAVKPESHPGWGSREPLEVGGPGQRT</sequence>
<evidence type="ECO:0000259" key="7">
    <source>
        <dbReference type="PROSITE" id="PS50280"/>
    </source>
</evidence>
<dbReference type="AlphaFoldDB" id="A0A8H5M6H0"/>
<dbReference type="SUPFAM" id="SSF82199">
    <property type="entry name" value="SET domain"/>
    <property type="match status" value="1"/>
</dbReference>
<evidence type="ECO:0000313" key="9">
    <source>
        <dbReference type="Proteomes" id="UP000565441"/>
    </source>
</evidence>
<feature type="transmembrane region" description="Helical" evidence="6">
    <location>
        <begin position="230"/>
        <end position="247"/>
    </location>
</feature>
<comment type="subcellular location">
    <subcellularLocation>
        <location evidence="1">Endomembrane system</location>
        <topology evidence="1">Multi-pass membrane protein</topology>
    </subcellularLocation>
</comment>
<accession>A0A8H5M6H0</accession>
<reference evidence="8 9" key="1">
    <citation type="journal article" date="2020" name="ISME J.">
        <title>Uncovering the hidden diversity of litter-decomposition mechanisms in mushroom-forming fungi.</title>
        <authorList>
            <person name="Floudas D."/>
            <person name="Bentzer J."/>
            <person name="Ahren D."/>
            <person name="Johansson T."/>
            <person name="Persson P."/>
            <person name="Tunlid A."/>
        </authorList>
    </citation>
    <scope>NUCLEOTIDE SEQUENCE [LARGE SCALE GENOMIC DNA]</scope>
    <source>
        <strain evidence="8 9">CBS 661.87</strain>
    </source>
</reference>
<dbReference type="InterPro" id="IPR003807">
    <property type="entry name" value="DUF202"/>
</dbReference>
<name>A0A8H5M6H0_9AGAR</name>
<feature type="compositionally biased region" description="Polar residues" evidence="5">
    <location>
        <begin position="92"/>
        <end position="105"/>
    </location>
</feature>
<keyword evidence="3 6" id="KW-1133">Transmembrane helix</keyword>
<feature type="transmembrane region" description="Helical" evidence="6">
    <location>
        <begin position="198"/>
        <end position="218"/>
    </location>
</feature>
<keyword evidence="9" id="KW-1185">Reference proteome</keyword>
<dbReference type="SMART" id="SM00317">
    <property type="entry name" value="SET"/>
    <property type="match status" value="1"/>
</dbReference>
<dbReference type="CDD" id="cd20071">
    <property type="entry name" value="SET_SMYD"/>
    <property type="match status" value="1"/>
</dbReference>
<dbReference type="OrthoDB" id="265717at2759"/>
<proteinExistence type="predicted"/>
<keyword evidence="2 6" id="KW-0812">Transmembrane</keyword>